<name>A0AAD9LZF3_9PEZI</name>
<evidence type="ECO:0000313" key="2">
    <source>
        <dbReference type="EMBL" id="KAK2023638.1"/>
    </source>
</evidence>
<dbReference type="AlphaFoldDB" id="A0AAD9LZF3"/>
<protein>
    <submittedName>
        <fullName evidence="2">Uncharacterized protein</fullName>
    </submittedName>
</protein>
<feature type="region of interest" description="Disordered" evidence="1">
    <location>
        <begin position="1"/>
        <end position="92"/>
    </location>
</feature>
<feature type="region of interest" description="Disordered" evidence="1">
    <location>
        <begin position="145"/>
        <end position="221"/>
    </location>
</feature>
<organism evidence="2 3">
    <name type="scientific">Colletotrichum zoysiae</name>
    <dbReference type="NCBI Taxonomy" id="1216348"/>
    <lineage>
        <taxon>Eukaryota</taxon>
        <taxon>Fungi</taxon>
        <taxon>Dikarya</taxon>
        <taxon>Ascomycota</taxon>
        <taxon>Pezizomycotina</taxon>
        <taxon>Sordariomycetes</taxon>
        <taxon>Hypocreomycetidae</taxon>
        <taxon>Glomerellales</taxon>
        <taxon>Glomerellaceae</taxon>
        <taxon>Colletotrichum</taxon>
        <taxon>Colletotrichum graminicola species complex</taxon>
    </lineage>
</organism>
<feature type="compositionally biased region" description="Polar residues" evidence="1">
    <location>
        <begin position="25"/>
        <end position="35"/>
    </location>
</feature>
<keyword evidence="3" id="KW-1185">Reference proteome</keyword>
<comment type="caution">
    <text evidence="2">The sequence shown here is derived from an EMBL/GenBank/DDBJ whole genome shotgun (WGS) entry which is preliminary data.</text>
</comment>
<sequence>MLTAADGRRCNSDDLLPSPFHPNYPWQSVRRSTPQMRECGKHPAQRAASSREEGGEGKGGVRGSWGVVCQPPPPSSAWNDGGEGRERKARRHTHTLYTNTRGTDGATLGYLRHKRAGSPTGGGTWTWTTTTTTPAVEPHFYAKKKKKTLPETRQTRKSGSCGATFNGAGESTKSTRGVSSNENTQEMRKGREGKESSTCCCWPGEIGGAPRRRRDTVDDRV</sequence>
<feature type="compositionally biased region" description="Basic and acidic residues" evidence="1">
    <location>
        <begin position="1"/>
        <end position="12"/>
    </location>
</feature>
<evidence type="ECO:0000313" key="3">
    <source>
        <dbReference type="Proteomes" id="UP001232148"/>
    </source>
</evidence>
<reference evidence="2" key="1">
    <citation type="submission" date="2021-06" db="EMBL/GenBank/DDBJ databases">
        <title>Comparative genomics, transcriptomics and evolutionary studies reveal genomic signatures of adaptation to plant cell wall in hemibiotrophic fungi.</title>
        <authorList>
            <consortium name="DOE Joint Genome Institute"/>
            <person name="Baroncelli R."/>
            <person name="Diaz J.F."/>
            <person name="Benocci T."/>
            <person name="Peng M."/>
            <person name="Battaglia E."/>
            <person name="Haridas S."/>
            <person name="Andreopoulos W."/>
            <person name="Labutti K."/>
            <person name="Pangilinan J."/>
            <person name="Floch G.L."/>
            <person name="Makela M.R."/>
            <person name="Henrissat B."/>
            <person name="Grigoriev I.V."/>
            <person name="Crouch J.A."/>
            <person name="De Vries R.P."/>
            <person name="Sukno S.A."/>
            <person name="Thon M.R."/>
        </authorList>
    </citation>
    <scope>NUCLEOTIDE SEQUENCE</scope>
    <source>
        <strain evidence="2">MAFF235873</strain>
    </source>
</reference>
<accession>A0AAD9LZF3</accession>
<gene>
    <name evidence="2" type="ORF">LX32DRAFT_133394</name>
</gene>
<feature type="compositionally biased region" description="Polar residues" evidence="1">
    <location>
        <begin position="157"/>
        <end position="184"/>
    </location>
</feature>
<evidence type="ECO:0000256" key="1">
    <source>
        <dbReference type="SAM" id="MobiDB-lite"/>
    </source>
</evidence>
<proteinExistence type="predicted"/>
<dbReference type="EMBL" id="MU842992">
    <property type="protein sequence ID" value="KAK2023638.1"/>
    <property type="molecule type" value="Genomic_DNA"/>
</dbReference>
<dbReference type="Proteomes" id="UP001232148">
    <property type="component" value="Unassembled WGS sequence"/>
</dbReference>
<feature type="compositionally biased region" description="Basic and acidic residues" evidence="1">
    <location>
        <begin position="185"/>
        <end position="195"/>
    </location>
</feature>